<evidence type="ECO:0000313" key="3">
    <source>
        <dbReference type="EMBL" id="PAV71774.1"/>
    </source>
</evidence>
<feature type="region of interest" description="Disordered" evidence="1">
    <location>
        <begin position="1"/>
        <end position="33"/>
    </location>
</feature>
<feature type="compositionally biased region" description="Basic and acidic residues" evidence="1">
    <location>
        <begin position="1"/>
        <end position="20"/>
    </location>
</feature>
<protein>
    <recommendedName>
        <fullName evidence="2">TLDc domain-containing protein</fullName>
    </recommendedName>
</protein>
<dbReference type="AlphaFoldDB" id="A0A2A2KCT3"/>
<reference evidence="3 4" key="1">
    <citation type="journal article" date="2017" name="Curr. Biol.">
        <title>Genome architecture and evolution of a unichromosomal asexual nematode.</title>
        <authorList>
            <person name="Fradin H."/>
            <person name="Zegar C."/>
            <person name="Gutwein M."/>
            <person name="Lucas J."/>
            <person name="Kovtun M."/>
            <person name="Corcoran D."/>
            <person name="Baugh L.R."/>
            <person name="Kiontke K."/>
            <person name="Gunsalus K."/>
            <person name="Fitch D.H."/>
            <person name="Piano F."/>
        </authorList>
    </citation>
    <scope>NUCLEOTIDE SEQUENCE [LARGE SCALE GENOMIC DNA]</scope>
    <source>
        <strain evidence="3">PF1309</strain>
    </source>
</reference>
<evidence type="ECO:0000313" key="4">
    <source>
        <dbReference type="Proteomes" id="UP000218231"/>
    </source>
</evidence>
<dbReference type="InterPro" id="IPR006571">
    <property type="entry name" value="TLDc_dom"/>
</dbReference>
<dbReference type="Proteomes" id="UP000218231">
    <property type="component" value="Unassembled WGS sequence"/>
</dbReference>
<feature type="domain" description="TLDc" evidence="2">
    <location>
        <begin position="187"/>
        <end position="334"/>
    </location>
</feature>
<comment type="caution">
    <text evidence="3">The sequence shown here is derived from an EMBL/GenBank/DDBJ whole genome shotgun (WGS) entry which is preliminary data.</text>
</comment>
<sequence>MGQDHSKSKEEKVQQRHVKGDATTSSSNREAAHVDSRIDEAFRRLAAGDAYIHYKRLVELFGGDLAESLWKHFTGDKPHHEAMTHEEFARHALPLVGTSTDIFVRMCLSSLEHLIKICSDAAGAAAVEGDEPFIAALVKDMTSGGSSVNAVCDWRRSVCPNLCQAAHSLVGHHFMGYELNTRDYASDILTPLQMWFLQCCLPQDYFPAKDKKEEALATHWTPLYSSAQQGISTNRFEACVFGYKGPTVTIFKLADKRTLAIATDQEWRHSGKRFGGPATTLLLLEPKIQKHEAANSIYCNLKLRSEALGISFLEHVKIDKELSDVLEIETWGCSGAKTLQEQQKLKQWQQQQAERNKRVPLPGTWDDNPDKTILEMAGFQFSNERKLMEMEAAHNEQSSSAAPCISRSMAKDPW</sequence>
<dbReference type="Pfam" id="PF07534">
    <property type="entry name" value="TLD"/>
    <property type="match status" value="1"/>
</dbReference>
<dbReference type="EMBL" id="LIAE01008919">
    <property type="protein sequence ID" value="PAV71774.1"/>
    <property type="molecule type" value="Genomic_DNA"/>
</dbReference>
<dbReference type="PROSITE" id="PS51886">
    <property type="entry name" value="TLDC"/>
    <property type="match status" value="1"/>
</dbReference>
<organism evidence="3 4">
    <name type="scientific">Diploscapter pachys</name>
    <dbReference type="NCBI Taxonomy" id="2018661"/>
    <lineage>
        <taxon>Eukaryota</taxon>
        <taxon>Metazoa</taxon>
        <taxon>Ecdysozoa</taxon>
        <taxon>Nematoda</taxon>
        <taxon>Chromadorea</taxon>
        <taxon>Rhabditida</taxon>
        <taxon>Rhabditina</taxon>
        <taxon>Rhabditomorpha</taxon>
        <taxon>Rhabditoidea</taxon>
        <taxon>Rhabditidae</taxon>
        <taxon>Diploscapter</taxon>
    </lineage>
</organism>
<accession>A0A2A2KCT3</accession>
<name>A0A2A2KCT3_9BILA</name>
<evidence type="ECO:0000256" key="1">
    <source>
        <dbReference type="SAM" id="MobiDB-lite"/>
    </source>
</evidence>
<dbReference type="OrthoDB" id="289228at2759"/>
<evidence type="ECO:0000259" key="2">
    <source>
        <dbReference type="PROSITE" id="PS51886"/>
    </source>
</evidence>
<dbReference type="SMART" id="SM00584">
    <property type="entry name" value="TLDc"/>
    <property type="match status" value="1"/>
</dbReference>
<gene>
    <name evidence="3" type="ORF">WR25_10237</name>
</gene>
<proteinExistence type="predicted"/>
<feature type="region of interest" description="Disordered" evidence="1">
    <location>
        <begin position="391"/>
        <end position="414"/>
    </location>
</feature>
<keyword evidence="4" id="KW-1185">Reference proteome</keyword>